<protein>
    <submittedName>
        <fullName evidence="1">Uncharacterized protein</fullName>
    </submittedName>
</protein>
<gene>
    <name evidence="1" type="ORF">J2S04_001909</name>
</gene>
<comment type="caution">
    <text evidence="1">The sequence shown here is derived from an EMBL/GenBank/DDBJ whole genome shotgun (WGS) entry which is preliminary data.</text>
</comment>
<reference evidence="1 2" key="1">
    <citation type="submission" date="2023-07" db="EMBL/GenBank/DDBJ databases">
        <title>Genomic Encyclopedia of Type Strains, Phase IV (KMG-IV): sequencing the most valuable type-strain genomes for metagenomic binning, comparative biology and taxonomic classification.</title>
        <authorList>
            <person name="Goeker M."/>
        </authorList>
    </citation>
    <scope>NUCLEOTIDE SEQUENCE [LARGE SCALE GENOMIC DNA]</scope>
    <source>
        <strain evidence="1 2">DSM 25924</strain>
    </source>
</reference>
<organism evidence="1 2">
    <name type="scientific">Alicyclobacillus tolerans</name>
    <dbReference type="NCBI Taxonomy" id="90970"/>
    <lineage>
        <taxon>Bacteria</taxon>
        <taxon>Bacillati</taxon>
        <taxon>Bacillota</taxon>
        <taxon>Bacilli</taxon>
        <taxon>Bacillales</taxon>
        <taxon>Alicyclobacillaceae</taxon>
        <taxon>Alicyclobacillus</taxon>
    </lineage>
</organism>
<evidence type="ECO:0000313" key="2">
    <source>
        <dbReference type="Proteomes" id="UP001229209"/>
    </source>
</evidence>
<keyword evidence="2" id="KW-1185">Reference proteome</keyword>
<dbReference type="Proteomes" id="UP001229209">
    <property type="component" value="Unassembled WGS sequence"/>
</dbReference>
<sequence>MKQAGEGSRACFFAKFVRRPKVDSASEGVFSAISNFLESLKSLVLSEKNRLFSSAVITGNHKLKLGDYRLDLKWHKGKRHIFKYI</sequence>
<evidence type="ECO:0000313" key="1">
    <source>
        <dbReference type="EMBL" id="MDP9728958.1"/>
    </source>
</evidence>
<dbReference type="EMBL" id="JAURUO010000009">
    <property type="protein sequence ID" value="MDP9728958.1"/>
    <property type="molecule type" value="Genomic_DNA"/>
</dbReference>
<accession>A0ABT9LXG1</accession>
<proteinExistence type="predicted"/>
<name>A0ABT9LXG1_9BACL</name>